<reference evidence="8 9" key="1">
    <citation type="submission" date="2017-09" db="EMBL/GenBank/DDBJ databases">
        <authorList>
            <person name="Lee N."/>
            <person name="Cho B.-K."/>
        </authorList>
    </citation>
    <scope>NUCLEOTIDE SEQUENCE [LARGE SCALE GENOMIC DNA]</scope>
    <source>
        <strain evidence="8 9">ATCC 12853</strain>
    </source>
</reference>
<dbReference type="GO" id="GO:0008395">
    <property type="term" value="F:steroid hydroxylase activity"/>
    <property type="evidence" value="ECO:0007669"/>
    <property type="project" value="TreeGrafter"/>
</dbReference>
<dbReference type="PANTHER" id="PTHR46696:SF4">
    <property type="entry name" value="BIOTIN BIOSYNTHESIS CYTOCHROME P450"/>
    <property type="match status" value="1"/>
</dbReference>
<comment type="similarity">
    <text evidence="1">Belongs to the cytochrome P450 family.</text>
</comment>
<dbReference type="Proteomes" id="UP000325529">
    <property type="component" value="Chromosome"/>
</dbReference>
<protein>
    <submittedName>
        <fullName evidence="8">Cytochrome P450</fullName>
    </submittedName>
</protein>
<dbReference type="FunFam" id="1.10.630.10:FF:000018">
    <property type="entry name" value="Cytochrome P450 monooxygenase"/>
    <property type="match status" value="1"/>
</dbReference>
<evidence type="ECO:0000256" key="5">
    <source>
        <dbReference type="ARBA" id="ARBA00023004"/>
    </source>
</evidence>
<evidence type="ECO:0000256" key="7">
    <source>
        <dbReference type="SAM" id="MobiDB-lite"/>
    </source>
</evidence>
<keyword evidence="2" id="KW-0349">Heme</keyword>
<dbReference type="PRINTS" id="PR00359">
    <property type="entry name" value="BP450"/>
</dbReference>
<evidence type="ECO:0000256" key="6">
    <source>
        <dbReference type="ARBA" id="ARBA00023033"/>
    </source>
</evidence>
<accession>A0A5J6GU15</accession>
<keyword evidence="9" id="KW-1185">Reference proteome</keyword>
<sequence>MANSRRLRMDSRKETMKIRTPRWTAGRVDADLADPYLYTDEAHREMWRQARGEHPVAWTESELAGGFWSVVTHAEGSEVIRRPTSFVSDQGMRLQANPAGVRAAAGRMLVVSDGAEHRRLRGVHQAWFNARSVAALVPTLGARVEARLDALLARGTAFDAIAELTSEVPRWALFDLLGVPDEDQDELARTMEAAFDDSDPGPAGEAARTAAHTRIFGHFGDLLDLRREEPGDDIVSALAEAAPDGVPLTDDEILLNCDGLMNGGLETTSHALAGALLVFARQPDVWRRLREDPGLIDTAVEEILRWTSPALHALRTAAEDTVLGDVRIAAGDRVAIWYPSCNRDEKVFADPDTFRIDRRPNPHIAFGGGPHYCVGATLTRLEVKCVLAAAVERVAEIEVEGEAVRRPSNFLQGLSHLRIGLTPDRRTGPRSGCGPRSDPEPRSDSEVGPGPEIGPGPVNGASSSGTSSDLRIALPGADSGTGTGTVEVRSNQEVTFGRGLIGAPADISVDDPTGEPIAGRIRAAEDGLWFITNLSRARTYVVENEEGGGEYVCVPPGRLDMPVPFAHARISLPSSSGSTYMSVRAPTPANAYAATSYAADADPAAQSDPAFALDPRSKYFLVLVALCEPQLRTPATMAIPSTAEIVRRLSPLASCRRISPAAVNFHIEYIARNKLGVRNQQPPSGRSGGNWLRQAVVSTALRFRLVWTEHLALLPVAEAR</sequence>
<dbReference type="GO" id="GO:0036199">
    <property type="term" value="F:cholest-4-en-3-one 26-monooxygenase activity"/>
    <property type="evidence" value="ECO:0007669"/>
    <property type="project" value="TreeGrafter"/>
</dbReference>
<keyword evidence="4" id="KW-0560">Oxidoreductase</keyword>
<dbReference type="GO" id="GO:0005506">
    <property type="term" value="F:iron ion binding"/>
    <property type="evidence" value="ECO:0007669"/>
    <property type="project" value="InterPro"/>
</dbReference>
<dbReference type="PROSITE" id="PS00086">
    <property type="entry name" value="CYTOCHROME_P450"/>
    <property type="match status" value="1"/>
</dbReference>
<dbReference type="KEGG" id="ska:CP970_41395"/>
<organism evidence="8 9">
    <name type="scientific">Streptomyces kanamyceticus</name>
    <dbReference type="NCBI Taxonomy" id="1967"/>
    <lineage>
        <taxon>Bacteria</taxon>
        <taxon>Bacillati</taxon>
        <taxon>Actinomycetota</taxon>
        <taxon>Actinomycetes</taxon>
        <taxon>Kitasatosporales</taxon>
        <taxon>Streptomycetaceae</taxon>
        <taxon>Streptomyces</taxon>
    </lineage>
</organism>
<evidence type="ECO:0000256" key="1">
    <source>
        <dbReference type="ARBA" id="ARBA00010617"/>
    </source>
</evidence>
<keyword evidence="6" id="KW-0503">Monooxygenase</keyword>
<evidence type="ECO:0000256" key="4">
    <source>
        <dbReference type="ARBA" id="ARBA00023002"/>
    </source>
</evidence>
<feature type="region of interest" description="Disordered" evidence="7">
    <location>
        <begin position="420"/>
        <end position="487"/>
    </location>
</feature>
<dbReference type="PANTHER" id="PTHR46696">
    <property type="entry name" value="P450, PUTATIVE (EUROFUNG)-RELATED"/>
    <property type="match status" value="1"/>
</dbReference>
<evidence type="ECO:0000313" key="9">
    <source>
        <dbReference type="Proteomes" id="UP000325529"/>
    </source>
</evidence>
<dbReference type="GO" id="GO:0006707">
    <property type="term" value="P:cholesterol catabolic process"/>
    <property type="evidence" value="ECO:0007669"/>
    <property type="project" value="TreeGrafter"/>
</dbReference>
<dbReference type="PRINTS" id="PR00385">
    <property type="entry name" value="P450"/>
</dbReference>
<keyword evidence="5" id="KW-0408">Iron</keyword>
<evidence type="ECO:0000256" key="2">
    <source>
        <dbReference type="ARBA" id="ARBA00022617"/>
    </source>
</evidence>
<dbReference type="Pfam" id="PF00067">
    <property type="entry name" value="p450"/>
    <property type="match status" value="1"/>
</dbReference>
<keyword evidence="3" id="KW-0479">Metal-binding</keyword>
<evidence type="ECO:0000313" key="8">
    <source>
        <dbReference type="EMBL" id="QEU96546.1"/>
    </source>
</evidence>
<proteinExistence type="inferred from homology"/>
<dbReference type="AlphaFoldDB" id="A0A5J6GU15"/>
<dbReference type="Gene3D" id="1.10.630.10">
    <property type="entry name" value="Cytochrome P450"/>
    <property type="match status" value="1"/>
</dbReference>
<dbReference type="InterPro" id="IPR036396">
    <property type="entry name" value="Cyt_P450_sf"/>
</dbReference>
<dbReference type="EMBL" id="CP023699">
    <property type="protein sequence ID" value="QEU96546.1"/>
    <property type="molecule type" value="Genomic_DNA"/>
</dbReference>
<feature type="compositionally biased region" description="Low complexity" evidence="7">
    <location>
        <begin position="446"/>
        <end position="458"/>
    </location>
</feature>
<dbReference type="InterPro" id="IPR017972">
    <property type="entry name" value="Cyt_P450_CS"/>
</dbReference>
<name>A0A5J6GU15_STRKN</name>
<dbReference type="InterPro" id="IPR001128">
    <property type="entry name" value="Cyt_P450"/>
</dbReference>
<dbReference type="CDD" id="cd11033">
    <property type="entry name" value="CYP142-like"/>
    <property type="match status" value="1"/>
</dbReference>
<dbReference type="SUPFAM" id="SSF48264">
    <property type="entry name" value="Cytochrome P450"/>
    <property type="match status" value="1"/>
</dbReference>
<feature type="compositionally biased region" description="Polar residues" evidence="7">
    <location>
        <begin position="460"/>
        <end position="469"/>
    </location>
</feature>
<gene>
    <name evidence="8" type="ORF">CP970_41395</name>
</gene>
<dbReference type="GO" id="GO:0020037">
    <property type="term" value="F:heme binding"/>
    <property type="evidence" value="ECO:0007669"/>
    <property type="project" value="InterPro"/>
</dbReference>
<evidence type="ECO:0000256" key="3">
    <source>
        <dbReference type="ARBA" id="ARBA00022723"/>
    </source>
</evidence>
<dbReference type="InterPro" id="IPR002397">
    <property type="entry name" value="Cyt_P450_B"/>
</dbReference>